<accession>A0A4C1TTN8</accession>
<sequence length="157" mass="17862">MFQPCDLAEDRLLHCAHLASVNEVRSIWRWHCIVSLDLTLSFDSASDLYYKVGFDDGLVRTPVHPQKILKLSREPPKFESRLTEIPSVNQSVWSSHIDEFGLHPWKVVMVGVMHNLGMLVSMVIVGWLTDRCSMTPLHHLSPEPLPIDDGKLPLGKR</sequence>
<organism evidence="2 3">
    <name type="scientific">Eumeta variegata</name>
    <name type="common">Bagworm moth</name>
    <name type="synonym">Eumeta japonica</name>
    <dbReference type="NCBI Taxonomy" id="151549"/>
    <lineage>
        <taxon>Eukaryota</taxon>
        <taxon>Metazoa</taxon>
        <taxon>Ecdysozoa</taxon>
        <taxon>Arthropoda</taxon>
        <taxon>Hexapoda</taxon>
        <taxon>Insecta</taxon>
        <taxon>Pterygota</taxon>
        <taxon>Neoptera</taxon>
        <taxon>Endopterygota</taxon>
        <taxon>Lepidoptera</taxon>
        <taxon>Glossata</taxon>
        <taxon>Ditrysia</taxon>
        <taxon>Tineoidea</taxon>
        <taxon>Psychidae</taxon>
        <taxon>Oiketicinae</taxon>
        <taxon>Eumeta</taxon>
    </lineage>
</organism>
<keyword evidence="1" id="KW-0472">Membrane</keyword>
<reference evidence="2 3" key="1">
    <citation type="journal article" date="2019" name="Commun. Biol.">
        <title>The bagworm genome reveals a unique fibroin gene that provides high tensile strength.</title>
        <authorList>
            <person name="Kono N."/>
            <person name="Nakamura H."/>
            <person name="Ohtoshi R."/>
            <person name="Tomita M."/>
            <person name="Numata K."/>
            <person name="Arakawa K."/>
        </authorList>
    </citation>
    <scope>NUCLEOTIDE SEQUENCE [LARGE SCALE GENOMIC DNA]</scope>
</reference>
<name>A0A4C1TTN8_EUMVA</name>
<keyword evidence="3" id="KW-1185">Reference proteome</keyword>
<dbReference type="AlphaFoldDB" id="A0A4C1TTN8"/>
<keyword evidence="1" id="KW-1133">Transmembrane helix</keyword>
<keyword evidence="1" id="KW-0812">Transmembrane</keyword>
<dbReference type="EMBL" id="BGZK01006286">
    <property type="protein sequence ID" value="GBP17385.1"/>
    <property type="molecule type" value="Genomic_DNA"/>
</dbReference>
<gene>
    <name evidence="2" type="ORF">EVAR_100260_1</name>
</gene>
<evidence type="ECO:0000313" key="2">
    <source>
        <dbReference type="EMBL" id="GBP17385.1"/>
    </source>
</evidence>
<evidence type="ECO:0000313" key="3">
    <source>
        <dbReference type="Proteomes" id="UP000299102"/>
    </source>
</evidence>
<evidence type="ECO:0000256" key="1">
    <source>
        <dbReference type="SAM" id="Phobius"/>
    </source>
</evidence>
<protein>
    <submittedName>
        <fullName evidence="2">Uncharacterized protein</fullName>
    </submittedName>
</protein>
<feature type="transmembrane region" description="Helical" evidence="1">
    <location>
        <begin position="107"/>
        <end position="128"/>
    </location>
</feature>
<comment type="caution">
    <text evidence="2">The sequence shown here is derived from an EMBL/GenBank/DDBJ whole genome shotgun (WGS) entry which is preliminary data.</text>
</comment>
<dbReference type="Proteomes" id="UP000299102">
    <property type="component" value="Unassembled WGS sequence"/>
</dbReference>
<proteinExistence type="predicted"/>